<dbReference type="RefSeq" id="WP_270078559.1">
    <property type="nucleotide sequence ID" value="NZ_CP115174.1"/>
</dbReference>
<sequence>MAKSPRSKPVAKAPGASKANKARGEHEIVLDGVTYLLRPAHSALKLIEQQTGHAILALVQLGSAGELTIELLGIIASELIRAGAKDEATQHVGAERIEELIIEAGIPHAAAVLVVCLTDAATGGRTASGEVKATSAPAR</sequence>
<protein>
    <recommendedName>
        <fullName evidence="4">Gene transfer agent family protein</fullName>
    </recommendedName>
</protein>
<dbReference type="EMBL" id="CP115174">
    <property type="protein sequence ID" value="WBO23930.1"/>
    <property type="molecule type" value="Genomic_DNA"/>
</dbReference>
<dbReference type="InterPro" id="IPR021791">
    <property type="entry name" value="Phage_TAC_11"/>
</dbReference>
<proteinExistence type="predicted"/>
<name>A0ABY7NSJ9_9SPHN</name>
<evidence type="ECO:0008006" key="4">
    <source>
        <dbReference type="Google" id="ProtNLM"/>
    </source>
</evidence>
<gene>
    <name evidence="2" type="ORF">PBT88_07425</name>
</gene>
<evidence type="ECO:0000313" key="2">
    <source>
        <dbReference type="EMBL" id="WBO23930.1"/>
    </source>
</evidence>
<dbReference type="Pfam" id="PF11836">
    <property type="entry name" value="Phage_TAC_11"/>
    <property type="match status" value="1"/>
</dbReference>
<dbReference type="Proteomes" id="UP001210865">
    <property type="component" value="Chromosome"/>
</dbReference>
<accession>A0ABY7NSJ9</accession>
<evidence type="ECO:0000313" key="3">
    <source>
        <dbReference type="Proteomes" id="UP001210865"/>
    </source>
</evidence>
<feature type="region of interest" description="Disordered" evidence="1">
    <location>
        <begin position="1"/>
        <end position="22"/>
    </location>
</feature>
<keyword evidence="3" id="KW-1185">Reference proteome</keyword>
<organism evidence="2 3">
    <name type="scientific">Sphingomonas abietis</name>
    <dbReference type="NCBI Taxonomy" id="3012344"/>
    <lineage>
        <taxon>Bacteria</taxon>
        <taxon>Pseudomonadati</taxon>
        <taxon>Pseudomonadota</taxon>
        <taxon>Alphaproteobacteria</taxon>
        <taxon>Sphingomonadales</taxon>
        <taxon>Sphingomonadaceae</taxon>
        <taxon>Sphingomonas</taxon>
    </lineage>
</organism>
<reference evidence="2 3" key="1">
    <citation type="submission" date="2022-12" db="EMBL/GenBank/DDBJ databases">
        <title>Sphingomonas abieness sp. nov., an endophytic bacterium isolated from Abies koreana.</title>
        <authorList>
            <person name="Jiang L."/>
            <person name="Lee J."/>
        </authorList>
    </citation>
    <scope>NUCLEOTIDE SEQUENCE [LARGE SCALE GENOMIC DNA]</scope>
    <source>
        <strain evidence="3">PAMB 00755</strain>
    </source>
</reference>
<evidence type="ECO:0000256" key="1">
    <source>
        <dbReference type="SAM" id="MobiDB-lite"/>
    </source>
</evidence>